<gene>
    <name evidence="1" type="ORF">PsorP6_017675</name>
</gene>
<evidence type="ECO:0000313" key="1">
    <source>
        <dbReference type="EMBL" id="KAI9919722.1"/>
    </source>
</evidence>
<name>A0ACC0WMV8_9STRA</name>
<comment type="caution">
    <text evidence="1">The sequence shown here is derived from an EMBL/GenBank/DDBJ whole genome shotgun (WGS) entry which is preliminary data.</text>
</comment>
<dbReference type="EMBL" id="CM047590">
    <property type="protein sequence ID" value="KAI9919722.1"/>
    <property type="molecule type" value="Genomic_DNA"/>
</dbReference>
<dbReference type="Proteomes" id="UP001163321">
    <property type="component" value="Chromosome 11"/>
</dbReference>
<reference evidence="1 2" key="1">
    <citation type="journal article" date="2022" name="bioRxiv">
        <title>The genome of the oomycete Peronosclerospora sorghi, a cosmopolitan pathogen of maize and sorghum, is inflated with dispersed pseudogenes.</title>
        <authorList>
            <person name="Fletcher K."/>
            <person name="Martin F."/>
            <person name="Isakeit T."/>
            <person name="Cavanaugh K."/>
            <person name="Magill C."/>
            <person name="Michelmore R."/>
        </authorList>
    </citation>
    <scope>NUCLEOTIDE SEQUENCE [LARGE SCALE GENOMIC DNA]</scope>
    <source>
        <strain evidence="1">P6</strain>
    </source>
</reference>
<sequence>MESPSPALTKAVGERVDDGCGSLGTVRYVGPVATAKDPSALYYGSLYQQYIGIEWDDWGRGTNDGSVTLPSGDRVVYFMGPPGRVKAGHGNAVSYKCSFVKATKLANMTERSSLVERLQQKYGTNEASDVGSGDVIVAGQVGTTLGRGKSIEFVGAQKLRTQQTLENVGNISLSGCQIAELGADKGGKRLEALVPNLTELDLSRNLFTKWTDILAVVRELPRLETLILSGNRFTLEEESGREDNTVRFEHLKVLVLNQTLLAWDQVVKLVSRHFPKLEALHLVDNEYADDQLSGIHPKASWTETLAVLDLSRNRLTSWKNLLTTIGGTFVNLKKLFLNENRIVSLVLDTEKPLKGFQQLTSLSLSDNLVESWTSIDALSAFPLLDTLRFSKNPLTTQISVGEARLLLIARTDHIVVLNASHVRDTERKEAEQLYLKRILHELAVVDNDTNERESVLRAHPRYSRLRDLYPEIARDFTNSETNLRPRKLASSLIKVTILPMTMQATSLEPVVKKIPQQLKVSQLKLLIETTVGVDVAAQVLSFRASAKVSRTRSIGCAMSLSIFSSRCCLPLVLDDDDAEVSYYGMEVRQLFLVMHKSKDGAEVLVNDTID</sequence>
<keyword evidence="2" id="KW-1185">Reference proteome</keyword>
<organism evidence="1 2">
    <name type="scientific">Peronosclerospora sorghi</name>
    <dbReference type="NCBI Taxonomy" id="230839"/>
    <lineage>
        <taxon>Eukaryota</taxon>
        <taxon>Sar</taxon>
        <taxon>Stramenopiles</taxon>
        <taxon>Oomycota</taxon>
        <taxon>Peronosporomycetes</taxon>
        <taxon>Peronosporales</taxon>
        <taxon>Peronosporaceae</taxon>
        <taxon>Peronosclerospora</taxon>
    </lineage>
</organism>
<accession>A0ACC0WMV8</accession>
<protein>
    <submittedName>
        <fullName evidence="1">Uncharacterized protein</fullName>
    </submittedName>
</protein>
<evidence type="ECO:0000313" key="2">
    <source>
        <dbReference type="Proteomes" id="UP001163321"/>
    </source>
</evidence>
<proteinExistence type="predicted"/>